<dbReference type="RefSeq" id="WP_016339068.1">
    <property type="nucleotide sequence ID" value="NC_021280.1"/>
</dbReference>
<keyword evidence="1" id="KW-1133">Transmembrane helix</keyword>
<organism evidence="2 3">
    <name type="scientific">Spiroplasma chrysopicola DF-1</name>
    <dbReference type="NCBI Taxonomy" id="1276227"/>
    <lineage>
        <taxon>Bacteria</taxon>
        <taxon>Bacillati</taxon>
        <taxon>Mycoplasmatota</taxon>
        <taxon>Mollicutes</taxon>
        <taxon>Entomoplasmatales</taxon>
        <taxon>Spiroplasmataceae</taxon>
        <taxon>Spiroplasma</taxon>
    </lineage>
</organism>
<gene>
    <name evidence="2" type="ORF">SCHRY_v1c06670</name>
</gene>
<keyword evidence="1" id="KW-0472">Membrane</keyword>
<reference evidence="2 3" key="1">
    <citation type="journal article" date="2013" name="Genome Biol. Evol.">
        <title>Complete genomes of two dipteran-associated spiroplasmas provided insights into the origin, dynamics, and impacts of viral invasion in spiroplasma.</title>
        <authorList>
            <person name="Ku C."/>
            <person name="Lo W.S."/>
            <person name="Chen L.L."/>
            <person name="Kuo C.H."/>
        </authorList>
    </citation>
    <scope>NUCLEOTIDE SEQUENCE [LARGE SCALE GENOMIC DNA]</scope>
    <source>
        <strain evidence="2 3">DF-1</strain>
    </source>
</reference>
<protein>
    <recommendedName>
        <fullName evidence="4">Transmembrane protein</fullName>
    </recommendedName>
</protein>
<evidence type="ECO:0000256" key="1">
    <source>
        <dbReference type="SAM" id="Phobius"/>
    </source>
</evidence>
<dbReference type="EMBL" id="CP005077">
    <property type="protein sequence ID" value="AGM25243.1"/>
    <property type="molecule type" value="Genomic_DNA"/>
</dbReference>
<dbReference type="PATRIC" id="fig|1276227.3.peg.673"/>
<evidence type="ECO:0000313" key="3">
    <source>
        <dbReference type="Proteomes" id="UP000013964"/>
    </source>
</evidence>
<dbReference type="AlphaFoldDB" id="R4U3Y4"/>
<keyword evidence="1" id="KW-0812">Transmembrane</keyword>
<feature type="transmembrane region" description="Helical" evidence="1">
    <location>
        <begin position="135"/>
        <end position="158"/>
    </location>
</feature>
<dbReference type="OrthoDB" id="9845272at2"/>
<name>R4U3Y4_9MOLU</name>
<evidence type="ECO:0000313" key="2">
    <source>
        <dbReference type="EMBL" id="AGM25243.1"/>
    </source>
</evidence>
<evidence type="ECO:0008006" key="4">
    <source>
        <dbReference type="Google" id="ProtNLM"/>
    </source>
</evidence>
<dbReference type="HOGENOM" id="CLU_1146627_0_0_14"/>
<dbReference type="KEGG" id="scr:SCHRY_v1c06670"/>
<dbReference type="Proteomes" id="UP000013964">
    <property type="component" value="Chromosome"/>
</dbReference>
<proteinExistence type="predicted"/>
<feature type="transmembrane region" description="Helical" evidence="1">
    <location>
        <begin position="95"/>
        <end position="115"/>
    </location>
</feature>
<feature type="transmembrane region" description="Helical" evidence="1">
    <location>
        <begin position="47"/>
        <end position="67"/>
    </location>
</feature>
<sequence length="237" mass="28465">MKTLKIKNYSLLFISVVTIFIVLNNLMLLLFNYFFTINDFVYSLFNISYILIIFLLFVIYMGLLIQLQKNIKDKNSWHKYNYILIWKKTFANNGILIFLWLLNIFVIFYKLFVNFTPSFLVKLAFYNLLKTFNELYYFLVFLYAAFILFFLITISIIYSIKFYFKIIANISLLNSFDELVLEYFSYLFVIENPTQNHSFYTETYLIPFNFKSNNLDSDLRESILLNLFKKGNAPSCF</sequence>
<accession>R4U3Y4</accession>
<dbReference type="STRING" id="1276227.SCHRY_v1c06670"/>
<feature type="transmembrane region" description="Helical" evidence="1">
    <location>
        <begin position="12"/>
        <end position="35"/>
    </location>
</feature>
<keyword evidence="3" id="KW-1185">Reference proteome</keyword>